<dbReference type="InterPro" id="IPR023401">
    <property type="entry name" value="ODC_N"/>
</dbReference>
<comment type="caution">
    <text evidence="1">The sequence shown here is derived from an EMBL/GenBank/DDBJ whole genome shotgun (WGS) entry which is preliminary data.</text>
</comment>
<dbReference type="InterPro" id="IPR036291">
    <property type="entry name" value="NAD(P)-bd_dom_sf"/>
</dbReference>
<evidence type="ECO:0000313" key="2">
    <source>
        <dbReference type="Proteomes" id="UP000236047"/>
    </source>
</evidence>
<dbReference type="Pfam" id="PF02423">
    <property type="entry name" value="OCD_Mu_crystall"/>
    <property type="match status" value="1"/>
</dbReference>
<dbReference type="GO" id="GO:0005737">
    <property type="term" value="C:cytoplasm"/>
    <property type="evidence" value="ECO:0007669"/>
    <property type="project" value="TreeGrafter"/>
</dbReference>
<sequence>MSATPPVPHLPRTIDETGLLRALPMAAAVDALRAALRDGPDPEADPPRTIVPVEHGQLLLMPAHRSRYAGVKIATVAPDNPAAGLPRVQGQYLLFDAPTLAPLALLDGIALTTVRTAAVSALAADLLAVPEASRLVVFGTGPQARGHLDALRAVRPLTHVTVVGRTPANVERFVATARRDTGLRVEAGEPSAVAGADLVACCTTARAPLFDGALLPPHAMVTAVGSHERGSREVDGTTVLRSTVVVESRSAAAREAGDLIPELESGRLDREALVTLAGLATGAATVDPDRPRLFKSVGMAWEDLAVAGAAYEAT</sequence>
<dbReference type="Gene3D" id="3.40.50.720">
    <property type="entry name" value="NAD(P)-binding Rossmann-like Domain"/>
    <property type="match status" value="1"/>
</dbReference>
<dbReference type="PIRSF" id="PIRSF001439">
    <property type="entry name" value="CryM"/>
    <property type="match status" value="1"/>
</dbReference>
<protein>
    <submittedName>
        <fullName evidence="1">Ornithine cyclodeaminase</fullName>
    </submittedName>
</protein>
<reference evidence="2" key="1">
    <citation type="submission" date="2015-09" db="EMBL/GenBank/DDBJ databases">
        <authorList>
            <person name="Graham D.E."/>
            <person name="Mahan K.M."/>
            <person name="Klingeman D.M."/>
            <person name="Fida T."/>
            <person name="Giannone R.J."/>
            <person name="Hettich R.L."/>
            <person name="Parry R.J."/>
            <person name="Spain J.C."/>
        </authorList>
    </citation>
    <scope>NUCLEOTIDE SEQUENCE [LARGE SCALE GENOMIC DNA]</scope>
    <source>
        <strain evidence="2">JCM 4701</strain>
    </source>
</reference>
<dbReference type="PANTHER" id="PTHR13812:SF19">
    <property type="entry name" value="KETIMINE REDUCTASE MU-CRYSTALLIN"/>
    <property type="match status" value="1"/>
</dbReference>
<dbReference type="SUPFAM" id="SSF51735">
    <property type="entry name" value="NAD(P)-binding Rossmann-fold domains"/>
    <property type="match status" value="1"/>
</dbReference>
<proteinExistence type="predicted"/>
<gene>
    <name evidence="1" type="ORF">AOB60_23075</name>
</gene>
<dbReference type="InterPro" id="IPR003462">
    <property type="entry name" value="ODC_Mu_crystall"/>
</dbReference>
<accession>A0A2N8P8C0</accession>
<organism evidence="1 2">
    <name type="scientific">Streptomyces noursei</name>
    <name type="common">Streptomyces albulus</name>
    <dbReference type="NCBI Taxonomy" id="1971"/>
    <lineage>
        <taxon>Bacteria</taxon>
        <taxon>Bacillati</taxon>
        <taxon>Actinomycetota</taxon>
        <taxon>Actinomycetes</taxon>
        <taxon>Kitasatosporales</taxon>
        <taxon>Streptomycetaceae</taxon>
        <taxon>Streptomyces</taxon>
    </lineage>
</organism>
<keyword evidence="2" id="KW-1185">Reference proteome</keyword>
<name>A0A2N8P8C0_STRNR</name>
<dbReference type="Gene3D" id="3.30.1780.10">
    <property type="entry name" value="ornithine cyclodeaminase, domain 1"/>
    <property type="match status" value="1"/>
</dbReference>
<dbReference type="Proteomes" id="UP000236047">
    <property type="component" value="Unassembled WGS sequence"/>
</dbReference>
<dbReference type="PANTHER" id="PTHR13812">
    <property type="entry name" value="KETIMINE REDUCTASE MU-CRYSTALLIN"/>
    <property type="match status" value="1"/>
</dbReference>
<evidence type="ECO:0000313" key="1">
    <source>
        <dbReference type="EMBL" id="PNE37256.1"/>
    </source>
</evidence>
<dbReference type="RefSeq" id="WP_102924994.1">
    <property type="nucleotide sequence ID" value="NZ_LJSN01000003.1"/>
</dbReference>
<dbReference type="AlphaFoldDB" id="A0A2N8P8C0"/>
<dbReference type="EMBL" id="LJSN01000003">
    <property type="protein sequence ID" value="PNE37256.1"/>
    <property type="molecule type" value="Genomic_DNA"/>
</dbReference>